<organism evidence="7 8">
    <name type="scientific">Stylosanthes scabra</name>
    <dbReference type="NCBI Taxonomy" id="79078"/>
    <lineage>
        <taxon>Eukaryota</taxon>
        <taxon>Viridiplantae</taxon>
        <taxon>Streptophyta</taxon>
        <taxon>Embryophyta</taxon>
        <taxon>Tracheophyta</taxon>
        <taxon>Spermatophyta</taxon>
        <taxon>Magnoliopsida</taxon>
        <taxon>eudicotyledons</taxon>
        <taxon>Gunneridae</taxon>
        <taxon>Pentapetalae</taxon>
        <taxon>rosids</taxon>
        <taxon>fabids</taxon>
        <taxon>Fabales</taxon>
        <taxon>Fabaceae</taxon>
        <taxon>Papilionoideae</taxon>
        <taxon>50 kb inversion clade</taxon>
        <taxon>dalbergioids sensu lato</taxon>
        <taxon>Dalbergieae</taxon>
        <taxon>Pterocarpus clade</taxon>
        <taxon>Stylosanthes</taxon>
    </lineage>
</organism>
<reference evidence="7 8" key="1">
    <citation type="journal article" date="2023" name="Plants (Basel)">
        <title>Bridging the Gap: Combining Genomics and Transcriptomics Approaches to Understand Stylosanthes scabra, an Orphan Legume from the Brazilian Caatinga.</title>
        <authorList>
            <person name="Ferreira-Neto J.R.C."/>
            <person name="da Silva M.D."/>
            <person name="Binneck E."/>
            <person name="de Melo N.F."/>
            <person name="da Silva R.H."/>
            <person name="de Melo A.L.T.M."/>
            <person name="Pandolfi V."/>
            <person name="Bustamante F.O."/>
            <person name="Brasileiro-Vidal A.C."/>
            <person name="Benko-Iseppon A.M."/>
        </authorList>
    </citation>
    <scope>NUCLEOTIDE SEQUENCE [LARGE SCALE GENOMIC DNA]</scope>
    <source>
        <tissue evidence="7">Leaves</tissue>
    </source>
</reference>
<protein>
    <submittedName>
        <fullName evidence="7">Uncharacterized protein</fullName>
    </submittedName>
</protein>
<keyword evidence="3 6" id="KW-0812">Transmembrane</keyword>
<name>A0ABU6S2G8_9FABA</name>
<evidence type="ECO:0000256" key="3">
    <source>
        <dbReference type="ARBA" id="ARBA00022692"/>
    </source>
</evidence>
<proteinExistence type="inferred from homology"/>
<comment type="similarity">
    <text evidence="2">Belongs to the plant DMP1 protein family.</text>
</comment>
<feature type="transmembrane region" description="Helical" evidence="6">
    <location>
        <begin position="176"/>
        <end position="194"/>
    </location>
</feature>
<comment type="subcellular location">
    <subcellularLocation>
        <location evidence="1">Membrane</location>
        <topology evidence="1">Multi-pass membrane protein</topology>
    </subcellularLocation>
</comment>
<dbReference type="Pfam" id="PF05078">
    <property type="entry name" value="DUF679"/>
    <property type="match status" value="1"/>
</dbReference>
<sequence length="210" mass="22526">MDAETGDGSQSQDQSLPLLSNTEIPEAVRNQIQTAISQILENAANLANLLPTGTVLAFHLLSPFLTNQGSCDSVSKAMTAALLALCGVLCIIICFTDSIKDSKGNLCYGFATFSGLWLIDASTTLPAEVNDKYKLKFIDFMHAAMSALVFAAVALFDEKTVSCFFPDPSLEIQEVLTKLPVAIGIFCSIFFVVFPTKRHGIGFPLSSSTT</sequence>
<keyword evidence="8" id="KW-1185">Reference proteome</keyword>
<feature type="transmembrane region" description="Helical" evidence="6">
    <location>
        <begin position="137"/>
        <end position="156"/>
    </location>
</feature>
<keyword evidence="5 6" id="KW-0472">Membrane</keyword>
<feature type="transmembrane region" description="Helical" evidence="6">
    <location>
        <begin position="77"/>
        <end position="96"/>
    </location>
</feature>
<dbReference type="Proteomes" id="UP001341840">
    <property type="component" value="Unassembled WGS sequence"/>
</dbReference>
<evidence type="ECO:0000256" key="1">
    <source>
        <dbReference type="ARBA" id="ARBA00004141"/>
    </source>
</evidence>
<gene>
    <name evidence="7" type="ORF">PIB30_002732</name>
</gene>
<evidence type="ECO:0000256" key="2">
    <source>
        <dbReference type="ARBA" id="ARBA00008707"/>
    </source>
</evidence>
<evidence type="ECO:0000256" key="4">
    <source>
        <dbReference type="ARBA" id="ARBA00022989"/>
    </source>
</evidence>
<evidence type="ECO:0000313" key="7">
    <source>
        <dbReference type="EMBL" id="MED6130611.1"/>
    </source>
</evidence>
<dbReference type="InterPro" id="IPR007770">
    <property type="entry name" value="DMP"/>
</dbReference>
<dbReference type="EMBL" id="JASCZI010060420">
    <property type="protein sequence ID" value="MED6130611.1"/>
    <property type="molecule type" value="Genomic_DNA"/>
</dbReference>
<evidence type="ECO:0000313" key="8">
    <source>
        <dbReference type="Proteomes" id="UP001341840"/>
    </source>
</evidence>
<dbReference type="PANTHER" id="PTHR31621">
    <property type="entry name" value="PROTEIN DMP3"/>
    <property type="match status" value="1"/>
</dbReference>
<dbReference type="PANTHER" id="PTHR31621:SF0">
    <property type="entry name" value="PROTEIN DMP6"/>
    <property type="match status" value="1"/>
</dbReference>
<evidence type="ECO:0000256" key="6">
    <source>
        <dbReference type="SAM" id="Phobius"/>
    </source>
</evidence>
<accession>A0ABU6S2G8</accession>
<keyword evidence="4 6" id="KW-1133">Transmembrane helix</keyword>
<comment type="caution">
    <text evidence="7">The sequence shown here is derived from an EMBL/GenBank/DDBJ whole genome shotgun (WGS) entry which is preliminary data.</text>
</comment>
<evidence type="ECO:0000256" key="5">
    <source>
        <dbReference type="ARBA" id="ARBA00023136"/>
    </source>
</evidence>